<dbReference type="EMBL" id="NTFS01000216">
    <property type="protein sequence ID" value="PAX52639.1"/>
    <property type="molecule type" value="Genomic_DNA"/>
</dbReference>
<accession>A0A2A2TGU2</accession>
<comment type="caution">
    <text evidence="1">The sequence shown here is derived from an EMBL/GenBank/DDBJ whole genome shotgun (WGS) entry which is preliminary data.</text>
</comment>
<keyword evidence="2" id="KW-1185">Reference proteome</keyword>
<organism evidence="1 2">
    <name type="scientific">Brunnivagina elsteri CCALA 953</name>
    <dbReference type="NCBI Taxonomy" id="987040"/>
    <lineage>
        <taxon>Bacteria</taxon>
        <taxon>Bacillati</taxon>
        <taxon>Cyanobacteriota</taxon>
        <taxon>Cyanophyceae</taxon>
        <taxon>Nostocales</taxon>
        <taxon>Calotrichaceae</taxon>
        <taxon>Brunnivagina</taxon>
    </lineage>
</organism>
<evidence type="ECO:0000313" key="2">
    <source>
        <dbReference type="Proteomes" id="UP000218238"/>
    </source>
</evidence>
<gene>
    <name evidence="1" type="ORF">CK510_18240</name>
</gene>
<name>A0A2A2TGU2_9CYAN</name>
<proteinExistence type="predicted"/>
<dbReference type="AlphaFoldDB" id="A0A2A2TGU2"/>
<sequence>MNLQLTPNEINTVHELLKDYTPADKAVDAIARHKGNLESSFEELWINKNGETPTAPKKSLWQTTSDVLREELCGDDGFRARLSEYTKSPENAVLLTAVIGYVLASTGLPIDPSIATIFVLYILKIGLNIYCEYTEQEISELANPS</sequence>
<dbReference type="OrthoDB" id="463677at2"/>
<dbReference type="RefSeq" id="WP_095723056.1">
    <property type="nucleotide sequence ID" value="NZ_NTFS01000216.1"/>
</dbReference>
<reference evidence="1 2" key="1">
    <citation type="submission" date="2017-08" db="EMBL/GenBank/DDBJ databases">
        <title>Draft genome sequence of filamentous cyanobacterium Calothrix elsteri CCALA 953.</title>
        <authorList>
            <person name="Gagunashvili A.N."/>
            <person name="Elster J."/>
            <person name="Andresson O.S."/>
        </authorList>
    </citation>
    <scope>NUCLEOTIDE SEQUENCE [LARGE SCALE GENOMIC DNA]</scope>
    <source>
        <strain evidence="1 2">CCALA 953</strain>
    </source>
</reference>
<evidence type="ECO:0000313" key="1">
    <source>
        <dbReference type="EMBL" id="PAX52639.1"/>
    </source>
</evidence>
<protein>
    <submittedName>
        <fullName evidence="1">Uncharacterized protein</fullName>
    </submittedName>
</protein>
<dbReference type="Proteomes" id="UP000218238">
    <property type="component" value="Unassembled WGS sequence"/>
</dbReference>